<dbReference type="GO" id="GO:0005634">
    <property type="term" value="C:nucleus"/>
    <property type="evidence" value="ECO:0007669"/>
    <property type="project" value="TreeGrafter"/>
</dbReference>
<dbReference type="Pfam" id="PF00571">
    <property type="entry name" value="CBS"/>
    <property type="match status" value="1"/>
</dbReference>
<dbReference type="PROSITE" id="PS51371">
    <property type="entry name" value="CBS"/>
    <property type="match status" value="1"/>
</dbReference>
<feature type="domain" description="CBS" evidence="4">
    <location>
        <begin position="307"/>
        <end position="369"/>
    </location>
</feature>
<dbReference type="InterPro" id="IPR050511">
    <property type="entry name" value="AMPK_gamma/SDS23_families"/>
</dbReference>
<name>D5A8Z5_PICSI</name>
<dbReference type="SMART" id="SM00116">
    <property type="entry name" value="CBS"/>
    <property type="match status" value="2"/>
</dbReference>
<proteinExistence type="evidence at transcript level"/>
<evidence type="ECO:0000313" key="5">
    <source>
        <dbReference type="EMBL" id="ADE76014.1"/>
    </source>
</evidence>
<dbReference type="InterPro" id="IPR000644">
    <property type="entry name" value="CBS_dom"/>
</dbReference>
<dbReference type="Gene3D" id="3.10.580.10">
    <property type="entry name" value="CBS-domain"/>
    <property type="match status" value="2"/>
</dbReference>
<dbReference type="SUPFAM" id="SSF54631">
    <property type="entry name" value="CBS-domain pair"/>
    <property type="match status" value="2"/>
</dbReference>
<evidence type="ECO:0000259" key="4">
    <source>
        <dbReference type="PROSITE" id="PS51371"/>
    </source>
</evidence>
<organism evidence="5">
    <name type="scientific">Picea sitchensis</name>
    <name type="common">Sitka spruce</name>
    <name type="synonym">Pinus sitchensis</name>
    <dbReference type="NCBI Taxonomy" id="3332"/>
    <lineage>
        <taxon>Eukaryota</taxon>
        <taxon>Viridiplantae</taxon>
        <taxon>Streptophyta</taxon>
        <taxon>Embryophyta</taxon>
        <taxon>Tracheophyta</taxon>
        <taxon>Spermatophyta</taxon>
        <taxon>Pinopsida</taxon>
        <taxon>Pinidae</taxon>
        <taxon>Conifers I</taxon>
        <taxon>Pinales</taxon>
        <taxon>Pinaceae</taxon>
        <taxon>Picea</taxon>
    </lineage>
</organism>
<protein>
    <recommendedName>
        <fullName evidence="4">CBS domain-containing protein</fullName>
    </recommendedName>
</protein>
<dbReference type="EMBL" id="BT122644">
    <property type="protein sequence ID" value="ADE76014.1"/>
    <property type="molecule type" value="mRNA"/>
</dbReference>
<keyword evidence="2 3" id="KW-0129">CBS domain</keyword>
<dbReference type="PANTHER" id="PTHR13780:SF101">
    <property type="entry name" value="SNF1-RELATED PROTEIN KINASE REGULATORY SUBUNIT GAMMA-LIKE PV42A"/>
    <property type="match status" value="1"/>
</dbReference>
<dbReference type="AlphaFoldDB" id="D5A8Z5"/>
<dbReference type="PANTHER" id="PTHR13780">
    <property type="entry name" value="AMP-ACTIVATED PROTEIN KINASE, GAMMA REGULATORY SUBUNIT"/>
    <property type="match status" value="1"/>
</dbReference>
<dbReference type="GO" id="GO:0005737">
    <property type="term" value="C:cytoplasm"/>
    <property type="evidence" value="ECO:0007669"/>
    <property type="project" value="TreeGrafter"/>
</dbReference>
<keyword evidence="1" id="KW-0677">Repeat</keyword>
<reference evidence="5" key="1">
    <citation type="submission" date="2010-04" db="EMBL/GenBank/DDBJ databases">
        <authorList>
            <person name="Reid K.E."/>
            <person name="Liao N."/>
            <person name="Chan S."/>
            <person name="Docking R."/>
            <person name="Taylor G."/>
            <person name="Moore R."/>
            <person name="Mayo M."/>
            <person name="Munro S."/>
            <person name="King J."/>
            <person name="Yanchuk A."/>
            <person name="Holt R."/>
            <person name="Jones S."/>
            <person name="Marra M."/>
            <person name="Ritland C.E."/>
            <person name="Ritland K."/>
            <person name="Bohlmann J."/>
        </authorList>
    </citation>
    <scope>NUCLEOTIDE SEQUENCE</scope>
    <source>
        <tissue evidence="5">Buds collected with no treatment. Collection October 2007</tissue>
    </source>
</reference>
<sequence length="381" mass="41132">MAQKEEMNADMMLKSTKVRDVSQSKRRLVEVPYTASIADTLNALLANNILAVPVAAPPGQWIGAGGSMILESDKLTGSVRKQYIGMVSMLDILLHIAEFDAGTDVEANLMSAPVSSIIGHSLEGLSLWSINPDTRVLDVMEPFSKGIHRALVPLESHMDHVGLELKESSPGYWMLTQMDIVQFFKLHSSELQSFTSSSVGQLGAVNKGAFAVPAGMQVTDVVKCMRNASLNAVAIVDALPDADESPMLMTSQGRRLVGTFSATDLRGCPPRMLQSWLSLPVLEFTEKLSKAEKFTHNSATAAALTSVSPGSRPLVTCLVTSSLEEVISKAVDYHVHRVWVVDREGLLIGLVALTDILRAIHSKVVAHDASDITGRLSSHHV</sequence>
<evidence type="ECO:0000256" key="2">
    <source>
        <dbReference type="ARBA" id="ARBA00023122"/>
    </source>
</evidence>
<accession>D5A8Z5</accession>
<evidence type="ECO:0000256" key="3">
    <source>
        <dbReference type="PROSITE-ProRule" id="PRU00703"/>
    </source>
</evidence>
<evidence type="ECO:0000256" key="1">
    <source>
        <dbReference type="ARBA" id="ARBA00022737"/>
    </source>
</evidence>
<dbReference type="InterPro" id="IPR046342">
    <property type="entry name" value="CBS_dom_sf"/>
</dbReference>